<keyword evidence="4" id="KW-1185">Reference proteome</keyword>
<dbReference type="Pfam" id="PF18962">
    <property type="entry name" value="Por_Secre_tail"/>
    <property type="match status" value="1"/>
</dbReference>
<evidence type="ECO:0000313" key="3">
    <source>
        <dbReference type="EMBL" id="MUV02277.1"/>
    </source>
</evidence>
<protein>
    <submittedName>
        <fullName evidence="3">T9SS type A sorting domain-containing protein</fullName>
    </submittedName>
</protein>
<dbReference type="NCBIfam" id="TIGR04183">
    <property type="entry name" value="Por_Secre_tail"/>
    <property type="match status" value="1"/>
</dbReference>
<proteinExistence type="predicted"/>
<feature type="non-terminal residue" evidence="3">
    <location>
        <position position="1"/>
    </location>
</feature>
<evidence type="ECO:0000256" key="1">
    <source>
        <dbReference type="ARBA" id="ARBA00022729"/>
    </source>
</evidence>
<gene>
    <name evidence="3" type="ORF">GN157_01010</name>
</gene>
<evidence type="ECO:0000259" key="2">
    <source>
        <dbReference type="Pfam" id="PF18962"/>
    </source>
</evidence>
<dbReference type="InterPro" id="IPR026444">
    <property type="entry name" value="Secre_tail"/>
</dbReference>
<accession>A0A6N8HD57</accession>
<organism evidence="3 4">
    <name type="scientific">Flavobacterium rakeshii</name>
    <dbReference type="NCBI Taxonomy" id="1038845"/>
    <lineage>
        <taxon>Bacteria</taxon>
        <taxon>Pseudomonadati</taxon>
        <taxon>Bacteroidota</taxon>
        <taxon>Flavobacteriia</taxon>
        <taxon>Flavobacteriales</taxon>
        <taxon>Flavobacteriaceae</taxon>
        <taxon>Flavobacterium</taxon>
    </lineage>
</organism>
<dbReference type="Proteomes" id="UP000433945">
    <property type="component" value="Unassembled WGS sequence"/>
</dbReference>
<dbReference type="Gene3D" id="2.60.40.10">
    <property type="entry name" value="Immunoglobulins"/>
    <property type="match status" value="1"/>
</dbReference>
<dbReference type="EMBL" id="WOWP01000001">
    <property type="protein sequence ID" value="MUV02277.1"/>
    <property type="molecule type" value="Genomic_DNA"/>
</dbReference>
<dbReference type="AlphaFoldDB" id="A0A6N8HD57"/>
<dbReference type="RefSeq" id="WP_157481276.1">
    <property type="nucleotide sequence ID" value="NZ_WOWP01000001.1"/>
</dbReference>
<sequence length="692" mass="74524">ITAQGTTVITWTYTDENGNESTQTQNVVIEDTTVPVADIVTLADITAQCEVLESDVTAPTATDNCDGVVMVTNDTVFPITAQGTTVITWTYTDENGNYSTQTQNVVIEDTTAPVADVATLADITAQCEVLESDVTAPTATDNCGGIVTVTNDTVFPITAQGTTVITWTYTDEIGNYSTQMQNVVIEDTTAPVADVANLPAITMQCQVLTTDIPVPTATDNCAGALTATTTDPLLYTEVGNYIITWSYDDGNGNITTQTQDVIVTESAINAVTFTSQTLVYNTEEQAITVDNLPEGATVAYAISPDTGLGNAAINTGVYTLTAEVTPAPNAPNCNPIIITATLTIEQAQQEIIFDALPVKNLETDPDFQLTAIATSGLPVYYTYSYTAPNPPATVTADGWVDMLTSGVLQITAHQDGDANYLPATPVTQEQIITSSNSAISIITVGDIVHENPANEIYHLIDCEDTENFVTVSLETDPGAIVTPAHTFTINTTKPGIYEATVTVTSQDGTLTQTYTIVVEKRFSFFDVVVQKFDNLLLANNNPETNGGYSFVAYEWYKNGNLVGNQQYFSEGETINDLLDPDAEYYLKLTTVEGDVLQTCVSNIVLQHVSSMRVYPNPARIGGEVIVDVDFPSFELDDMQIEIYDLNGRIVHTVKSNGKLTSVKLPGTIQEGVYIVICTTENLQKSFKIIVRN</sequence>
<dbReference type="PANTHER" id="PTHR24273:SF32">
    <property type="entry name" value="HYALIN"/>
    <property type="match status" value="1"/>
</dbReference>
<dbReference type="InterPro" id="IPR013783">
    <property type="entry name" value="Ig-like_fold"/>
</dbReference>
<reference evidence="3 4" key="1">
    <citation type="submission" date="2019-12" db="EMBL/GenBank/DDBJ databases">
        <authorList>
            <person name="Sun J.-Q."/>
        </authorList>
    </citation>
    <scope>NUCLEOTIDE SEQUENCE [LARGE SCALE GENOMIC DNA]</scope>
    <source>
        <strain evidence="3 4">JCM 17928</strain>
    </source>
</reference>
<name>A0A6N8HD57_9FLAO</name>
<dbReference type="OrthoDB" id="9805017at2"/>
<keyword evidence="1" id="KW-0732">Signal</keyword>
<comment type="caution">
    <text evidence="3">The sequence shown here is derived from an EMBL/GenBank/DDBJ whole genome shotgun (WGS) entry which is preliminary data.</text>
</comment>
<dbReference type="PANTHER" id="PTHR24273">
    <property type="entry name" value="FI04643P-RELATED"/>
    <property type="match status" value="1"/>
</dbReference>
<evidence type="ECO:0000313" key="4">
    <source>
        <dbReference type="Proteomes" id="UP000433945"/>
    </source>
</evidence>
<feature type="domain" description="Secretion system C-terminal sorting" evidence="2">
    <location>
        <begin position="613"/>
        <end position="690"/>
    </location>
</feature>